<comment type="caution">
    <text evidence="2">The sequence shown here is derived from an EMBL/GenBank/DDBJ whole genome shotgun (WGS) entry which is preliminary data.</text>
</comment>
<dbReference type="InterPro" id="IPR052509">
    <property type="entry name" value="Metal_resp_DNA-bind_regulator"/>
</dbReference>
<dbReference type="InterPro" id="IPR036388">
    <property type="entry name" value="WH-like_DNA-bd_sf"/>
</dbReference>
<dbReference type="SUPFAM" id="SSF46785">
    <property type="entry name" value="Winged helix' DNA-binding domain"/>
    <property type="match status" value="1"/>
</dbReference>
<evidence type="ECO:0000313" key="3">
    <source>
        <dbReference type="Proteomes" id="UP001519296"/>
    </source>
</evidence>
<accession>A0ABS5B1S0</accession>
<sequence>MAKKGGPGALTEAVFYILLVLRKPTHGYGIMQSIDDLTASRVKLGPGTLYGALSTLTEKKWIEQIGHVRTKGKKEYVLTDLGREVLASEISRLEELLQHAAAYGKES</sequence>
<dbReference type="Gene3D" id="1.10.10.10">
    <property type="entry name" value="Winged helix-like DNA-binding domain superfamily/Winged helix DNA-binding domain"/>
    <property type="match status" value="1"/>
</dbReference>
<evidence type="ECO:0000259" key="1">
    <source>
        <dbReference type="Pfam" id="PF03551"/>
    </source>
</evidence>
<keyword evidence="3" id="KW-1185">Reference proteome</keyword>
<dbReference type="PANTHER" id="PTHR33169:SF13">
    <property type="entry name" value="PADR-FAMILY TRANSCRIPTIONAL REGULATOR"/>
    <property type="match status" value="1"/>
</dbReference>
<protein>
    <submittedName>
        <fullName evidence="2">PadR family transcriptional regulator</fullName>
    </submittedName>
</protein>
<dbReference type="Proteomes" id="UP001519296">
    <property type="component" value="Unassembled WGS sequence"/>
</dbReference>
<organism evidence="2 3">
    <name type="scientific">Streptococcus oricebi</name>
    <dbReference type="NCBI Taxonomy" id="1547447"/>
    <lineage>
        <taxon>Bacteria</taxon>
        <taxon>Bacillati</taxon>
        <taxon>Bacillota</taxon>
        <taxon>Bacilli</taxon>
        <taxon>Lactobacillales</taxon>
        <taxon>Streptococcaceae</taxon>
        <taxon>Streptococcus</taxon>
    </lineage>
</organism>
<name>A0ABS5B1S0_9STRE</name>
<gene>
    <name evidence="2" type="ORF">C4K46_02310</name>
</gene>
<dbReference type="PANTHER" id="PTHR33169">
    <property type="entry name" value="PADR-FAMILY TRANSCRIPTIONAL REGULATOR"/>
    <property type="match status" value="1"/>
</dbReference>
<proteinExistence type="predicted"/>
<dbReference type="Pfam" id="PF03551">
    <property type="entry name" value="PadR"/>
    <property type="match status" value="1"/>
</dbReference>
<dbReference type="RefSeq" id="WP_209626943.1">
    <property type="nucleotide sequence ID" value="NZ_PRDG01000001.1"/>
</dbReference>
<dbReference type="InterPro" id="IPR036390">
    <property type="entry name" value="WH_DNA-bd_sf"/>
</dbReference>
<feature type="domain" description="Transcription regulator PadR N-terminal" evidence="1">
    <location>
        <begin position="18"/>
        <end position="87"/>
    </location>
</feature>
<dbReference type="EMBL" id="PRDG01000001">
    <property type="protein sequence ID" value="MBP2622769.1"/>
    <property type="molecule type" value="Genomic_DNA"/>
</dbReference>
<evidence type="ECO:0000313" key="2">
    <source>
        <dbReference type="EMBL" id="MBP2622769.1"/>
    </source>
</evidence>
<reference evidence="2 3" key="1">
    <citation type="submission" date="2018-02" db="EMBL/GenBank/DDBJ databases">
        <title>Draft genome sequence of Streptococcus oricebi CCUG 70868T type strain.</title>
        <authorList>
            <person name="Mendez V."/>
            <person name="Salva-Serra F."/>
            <person name="Jaen-Luchoro D."/>
            <person name="Gonzales-Siles L."/>
            <person name="Karlsson R."/>
            <person name="Engstrom-Jakobsson H."/>
            <person name="Busquets A."/>
            <person name="Gomila M."/>
            <person name="Pineiro-Iglesias B."/>
            <person name="Bennasar-Figueras A."/>
            <person name="Seeger M."/>
            <person name="Moore E."/>
        </authorList>
    </citation>
    <scope>NUCLEOTIDE SEQUENCE [LARGE SCALE GENOMIC DNA]</scope>
    <source>
        <strain evidence="2 3">CCUG 70868</strain>
    </source>
</reference>
<dbReference type="InterPro" id="IPR005149">
    <property type="entry name" value="Tscrpt_reg_PadR_N"/>
</dbReference>